<protein>
    <submittedName>
        <fullName evidence="2">Uncharacterized protein</fullName>
    </submittedName>
</protein>
<dbReference type="InterPro" id="IPR016024">
    <property type="entry name" value="ARM-type_fold"/>
</dbReference>
<name>A0ABQ9XVW2_9EUKA</name>
<proteinExistence type="predicted"/>
<feature type="chain" id="PRO_5045437072" evidence="1">
    <location>
        <begin position="25"/>
        <end position="1009"/>
    </location>
</feature>
<dbReference type="PANTHER" id="PTHR37743">
    <property type="entry name" value="ARM REPEAT SUPERFAMILY PROTEIN"/>
    <property type="match status" value="1"/>
</dbReference>
<dbReference type="EMBL" id="JARBJD010000065">
    <property type="protein sequence ID" value="KAK2955613.1"/>
    <property type="molecule type" value="Genomic_DNA"/>
</dbReference>
<dbReference type="Gene3D" id="1.25.10.10">
    <property type="entry name" value="Leucine-rich Repeat Variant"/>
    <property type="match status" value="1"/>
</dbReference>
<feature type="signal peptide" evidence="1">
    <location>
        <begin position="1"/>
        <end position="24"/>
    </location>
</feature>
<dbReference type="SUPFAM" id="SSF48371">
    <property type="entry name" value="ARM repeat"/>
    <property type="match status" value="1"/>
</dbReference>
<gene>
    <name evidence="2" type="ORF">BLNAU_9472</name>
</gene>
<dbReference type="Proteomes" id="UP001281761">
    <property type="component" value="Unassembled WGS sequence"/>
</dbReference>
<reference evidence="2 3" key="1">
    <citation type="journal article" date="2022" name="bioRxiv">
        <title>Genomics of Preaxostyla Flagellates Illuminates Evolutionary Transitions and the Path Towards Mitochondrial Loss.</title>
        <authorList>
            <person name="Novak L.V.F."/>
            <person name="Treitli S.C."/>
            <person name="Pyrih J."/>
            <person name="Halakuc P."/>
            <person name="Pipaliya S.V."/>
            <person name="Vacek V."/>
            <person name="Brzon O."/>
            <person name="Soukal P."/>
            <person name="Eme L."/>
            <person name="Dacks J.B."/>
            <person name="Karnkowska A."/>
            <person name="Elias M."/>
            <person name="Hampl V."/>
        </authorList>
    </citation>
    <scope>NUCLEOTIDE SEQUENCE [LARGE SCALE GENOMIC DNA]</scope>
    <source>
        <strain evidence="2">NAU3</strain>
        <tissue evidence="2">Gut</tissue>
    </source>
</reference>
<organism evidence="2 3">
    <name type="scientific">Blattamonas nauphoetae</name>
    <dbReference type="NCBI Taxonomy" id="2049346"/>
    <lineage>
        <taxon>Eukaryota</taxon>
        <taxon>Metamonada</taxon>
        <taxon>Preaxostyla</taxon>
        <taxon>Oxymonadida</taxon>
        <taxon>Blattamonas</taxon>
    </lineage>
</organism>
<keyword evidence="1" id="KW-0732">Signal</keyword>
<evidence type="ECO:0000313" key="2">
    <source>
        <dbReference type="EMBL" id="KAK2955613.1"/>
    </source>
</evidence>
<comment type="caution">
    <text evidence="2">The sequence shown here is derived from an EMBL/GenBank/DDBJ whole genome shotgun (WGS) entry which is preliminary data.</text>
</comment>
<keyword evidence="3" id="KW-1185">Reference proteome</keyword>
<dbReference type="InterPro" id="IPR011989">
    <property type="entry name" value="ARM-like"/>
</dbReference>
<sequence length="1009" mass="112426">METSPSNSIFSVMRLWSLLWKTIAESFIEGAWRIHPQPKDGQSQEESDFQFYVGRIAYLTSLLQNELETAPNLPTQSVSGYLISLPSLPLLCLIAELGKHNLGDENEPSYAQRAISTLGQNVIQPIVLCLHTLSPTKEQNQLNASLALAFLNDLEGHNEVEDTPDAVSESFFAMIESQPLFDSTEEDDVPLQTIDEERTLELGRDYSAQAKGGGTADNATQSAAGVLATIILKDPARHLPRLFRLIDSKSSLQQRRNGLIVFDELIKRGSNDILSLHSNTNPTKNPKDEQRQSTSASNLFNHIFVFLINRLSDQNLSIRSSVARFFSVADPIEVIPHLFLRLNHADERVRDSSMKALNSCLHGGPTNSQEHQNVGQVGSSELNETARLRNLHDFVTDAEKTTNTFDEQSFSHGQLAIIVFLDQWFHPNHRLSSDRFIVPNSPADINRHSSHQIPQRQNDNTSIITLTLSGWMSEMGNSAWKSLFEVIERTLIPSIVDGKNPINSHPIVSHFGKEDVTLFVEFIKVLVSFVPRTYPQPSTDRMNLMDVCTCFVMPLLRSLLFTLHSRMETEFDIQDAPLAIVLPLILLTLFPRSLSLALEHHPSTFIFDGMVALFVSILAPQTFADRSSTKIPKVFTKCRISSPQITRLVADLYGRFSSTFLISPSSTSLPNLLLSFYDPSSTSSADLVQRLASLTTVRPVLLSVCQLLTAEETQIFQWNASVVQCGISEPRPSSDGLKDLVTWLMGVVDTIDGLEFRSFTPKLGTDLQFVRVGCIDALALLVNLSIPESLHSQNRRIQLIEISNDHPTLSNDKHHMDNPLFGIVSVIVPQQSSVHTQHFEPISDSSSSIRPKTNATQCLVSFSKRFLPNAQPPIASLFTQAFDTYVRDLVAMTINLLRDANEISRCSINPNPSKISLKTCAIQLAGIIFLTGSFKEEKPIVESSFLPKKEEIILPFQKTEKEDDVIVVYGELVLKIRDALVYMTKIETDTSLISSANQLLQSSGLLDTI</sequence>
<evidence type="ECO:0000256" key="1">
    <source>
        <dbReference type="SAM" id="SignalP"/>
    </source>
</evidence>
<dbReference type="PANTHER" id="PTHR37743:SF1">
    <property type="entry name" value="ARM REPEAT SUPERFAMILY PROTEIN"/>
    <property type="match status" value="1"/>
</dbReference>
<accession>A0ABQ9XVW2</accession>
<evidence type="ECO:0000313" key="3">
    <source>
        <dbReference type="Proteomes" id="UP001281761"/>
    </source>
</evidence>